<dbReference type="InterPro" id="IPR005811">
    <property type="entry name" value="SUCC_ACL_C"/>
</dbReference>
<evidence type="ECO:0000313" key="8">
    <source>
        <dbReference type="Proteomes" id="UP000326500"/>
    </source>
</evidence>
<dbReference type="InterPro" id="IPR016102">
    <property type="entry name" value="Succinyl-CoA_synth-like"/>
</dbReference>
<name>A0A1G8Y1B0_9EURY</name>
<proteinExistence type="predicted"/>
<dbReference type="SUPFAM" id="SSF56059">
    <property type="entry name" value="Glutathione synthetase ATP-binding domain-like"/>
    <property type="match status" value="1"/>
</dbReference>
<evidence type="ECO:0000259" key="6">
    <source>
        <dbReference type="PROSITE" id="PS50975"/>
    </source>
</evidence>
<dbReference type="Gene3D" id="3.30.1490.20">
    <property type="entry name" value="ATP-grasp fold, A domain"/>
    <property type="match status" value="1"/>
</dbReference>
<dbReference type="AlphaFoldDB" id="A0A1G8Y1B0"/>
<keyword evidence="8" id="KW-1185">Reference proteome</keyword>
<dbReference type="GO" id="GO:0004775">
    <property type="term" value="F:succinate-CoA ligase (ADP-forming) activity"/>
    <property type="evidence" value="ECO:0007669"/>
    <property type="project" value="TreeGrafter"/>
</dbReference>
<dbReference type="PROSITE" id="PS01217">
    <property type="entry name" value="SUCCINYL_COA_LIG_3"/>
    <property type="match status" value="1"/>
</dbReference>
<protein>
    <submittedName>
        <fullName evidence="7">Succinyl-CoA synthetase beta subunit</fullName>
    </submittedName>
</protein>
<dbReference type="PROSITE" id="PS50975">
    <property type="entry name" value="ATP_GRASP"/>
    <property type="match status" value="1"/>
</dbReference>
<dbReference type="PANTHER" id="PTHR11815">
    <property type="entry name" value="SUCCINYL-COA SYNTHETASE BETA CHAIN"/>
    <property type="match status" value="1"/>
</dbReference>
<evidence type="ECO:0000313" key="7">
    <source>
        <dbReference type="EMBL" id="SDJ95925.1"/>
    </source>
</evidence>
<dbReference type="RefSeq" id="WP_066955087.1">
    <property type="nucleotide sequence ID" value="NZ_BCNX01000004.1"/>
</dbReference>
<organism evidence="7 8">
    <name type="scientific">Methanoculleus thermophilus</name>
    <dbReference type="NCBI Taxonomy" id="2200"/>
    <lineage>
        <taxon>Archaea</taxon>
        <taxon>Methanobacteriati</taxon>
        <taxon>Methanobacteriota</taxon>
        <taxon>Stenosarchaea group</taxon>
        <taxon>Methanomicrobia</taxon>
        <taxon>Methanomicrobiales</taxon>
        <taxon>Methanomicrobiaceae</taxon>
        <taxon>Methanoculleus</taxon>
    </lineage>
</organism>
<dbReference type="Gene3D" id="3.30.470.20">
    <property type="entry name" value="ATP-grasp fold, B domain"/>
    <property type="match status" value="1"/>
</dbReference>
<keyword evidence="1" id="KW-0436">Ligase</keyword>
<evidence type="ECO:0000256" key="3">
    <source>
        <dbReference type="ARBA" id="ARBA00022741"/>
    </source>
</evidence>
<evidence type="ECO:0000256" key="1">
    <source>
        <dbReference type="ARBA" id="ARBA00022598"/>
    </source>
</evidence>
<dbReference type="PANTHER" id="PTHR11815:SF10">
    <property type="entry name" value="SUCCINATE--COA LIGASE [GDP-FORMING] SUBUNIT BETA, MITOCHONDRIAL"/>
    <property type="match status" value="1"/>
</dbReference>
<feature type="domain" description="ATP-grasp" evidence="6">
    <location>
        <begin position="9"/>
        <end position="214"/>
    </location>
</feature>
<dbReference type="GO" id="GO:0005524">
    <property type="term" value="F:ATP binding"/>
    <property type="evidence" value="ECO:0007669"/>
    <property type="project" value="UniProtKB-UniRule"/>
</dbReference>
<dbReference type="InterPro" id="IPR013650">
    <property type="entry name" value="ATP-grasp_succ-CoA_synth-type"/>
</dbReference>
<dbReference type="InterPro" id="IPR013815">
    <property type="entry name" value="ATP_grasp_subdomain_1"/>
</dbReference>
<dbReference type="GO" id="GO:0006104">
    <property type="term" value="P:succinyl-CoA metabolic process"/>
    <property type="evidence" value="ECO:0007669"/>
    <property type="project" value="TreeGrafter"/>
</dbReference>
<gene>
    <name evidence="7" type="ORF">SAMN04488571_102133</name>
</gene>
<accession>A0A1G8Y1B0</accession>
<dbReference type="InterPro" id="IPR011761">
    <property type="entry name" value="ATP-grasp"/>
</dbReference>
<dbReference type="EMBL" id="FNFT01000002">
    <property type="protein sequence ID" value="SDJ95925.1"/>
    <property type="molecule type" value="Genomic_DNA"/>
</dbReference>
<keyword evidence="2" id="KW-0479">Metal-binding</keyword>
<dbReference type="InterPro" id="IPR005809">
    <property type="entry name" value="Succ_CoA_ligase-like_bsu"/>
</dbReference>
<keyword evidence="4" id="KW-0460">Magnesium</keyword>
<dbReference type="PIRSF" id="PIRSF001554">
    <property type="entry name" value="SucCS_beta"/>
    <property type="match status" value="1"/>
</dbReference>
<dbReference type="GO" id="GO:0006099">
    <property type="term" value="P:tricarboxylic acid cycle"/>
    <property type="evidence" value="ECO:0007669"/>
    <property type="project" value="InterPro"/>
</dbReference>
<dbReference type="Pfam" id="PF00549">
    <property type="entry name" value="Ligase_CoA"/>
    <property type="match status" value="1"/>
</dbReference>
<evidence type="ECO:0000256" key="4">
    <source>
        <dbReference type="ARBA" id="ARBA00022842"/>
    </source>
</evidence>
<dbReference type="InterPro" id="IPR017866">
    <property type="entry name" value="Succ-CoA_synthase_bsu_CS"/>
</dbReference>
<evidence type="ECO:0000256" key="5">
    <source>
        <dbReference type="PROSITE-ProRule" id="PRU00409"/>
    </source>
</evidence>
<dbReference type="Gene3D" id="3.40.50.261">
    <property type="entry name" value="Succinyl-CoA synthetase domains"/>
    <property type="match status" value="1"/>
</dbReference>
<dbReference type="GO" id="GO:0046872">
    <property type="term" value="F:metal ion binding"/>
    <property type="evidence" value="ECO:0007669"/>
    <property type="project" value="UniProtKB-KW"/>
</dbReference>
<sequence length="361" mass="39102">MKMLEYEAKSIFSKYGVPVPKGILIRTAEEITKHLPEFGDGVVLKAQVDVGGRGKAGGVLMADRTTAVETARELFSRTIKGVPVREILLEERLPIEHEYYVSIAIDRSSKQPVVLFADAGGVEIENMALADESAVRKIVVSPLLHDIPAFLMRELLGGAPKELAPVINSLYHVFQEKDAMLAEINPLVTTPRGVYAADAKLIIDDNALARQGIEINRDLSEREREAEQHGFSYVELDGTIGVIGNGAGLTMSTLDLIEYYHGRAANFLDVGGGADQERVMHAVRLVASMPKVKVIVVNLLGGITRCDEVARGIIAAGVAPPVIVRMAGTNEEEGRKLLAECGYRMLESMDAAVKAAMEATQ</sequence>
<dbReference type="GO" id="GO:0042709">
    <property type="term" value="C:succinate-CoA ligase complex"/>
    <property type="evidence" value="ECO:0007669"/>
    <property type="project" value="TreeGrafter"/>
</dbReference>
<dbReference type="SUPFAM" id="SSF52210">
    <property type="entry name" value="Succinyl-CoA synthetase domains"/>
    <property type="match status" value="1"/>
</dbReference>
<dbReference type="OrthoDB" id="146449at2157"/>
<dbReference type="Proteomes" id="UP000326500">
    <property type="component" value="Unassembled WGS sequence"/>
</dbReference>
<keyword evidence="5" id="KW-0067">ATP-binding</keyword>
<dbReference type="STRING" id="2200.GCA_001571405_00525"/>
<reference evidence="7 8" key="1">
    <citation type="submission" date="2016-10" db="EMBL/GenBank/DDBJ databases">
        <authorList>
            <person name="Varghese N."/>
            <person name="Submissions S."/>
        </authorList>
    </citation>
    <scope>NUCLEOTIDE SEQUENCE [LARGE SCALE GENOMIC DNA]</scope>
    <source>
        <strain evidence="7 8">DSM 2373</strain>
    </source>
</reference>
<keyword evidence="3 5" id="KW-0547">Nucleotide-binding</keyword>
<evidence type="ECO:0000256" key="2">
    <source>
        <dbReference type="ARBA" id="ARBA00022723"/>
    </source>
</evidence>
<dbReference type="Pfam" id="PF08442">
    <property type="entry name" value="ATP-grasp_2"/>
    <property type="match status" value="1"/>
</dbReference>